<dbReference type="InterPro" id="IPR001245">
    <property type="entry name" value="Ser-Thr/Tyr_kinase_cat_dom"/>
</dbReference>
<name>A0A2G8JTU9_STIJA</name>
<dbReference type="EMBL" id="MRZV01001266">
    <property type="protein sequence ID" value="PIK39184.1"/>
    <property type="molecule type" value="Genomic_DNA"/>
</dbReference>
<dbReference type="STRING" id="307972.A0A2G8JTU9"/>
<dbReference type="Pfam" id="PF07714">
    <property type="entry name" value="PK_Tyr_Ser-Thr"/>
    <property type="match status" value="1"/>
</dbReference>
<feature type="compositionally biased region" description="Polar residues" evidence="3">
    <location>
        <begin position="1"/>
        <end position="19"/>
    </location>
</feature>
<dbReference type="OrthoDB" id="5979581at2759"/>
<feature type="compositionally biased region" description="Polar residues" evidence="3">
    <location>
        <begin position="39"/>
        <end position="50"/>
    </location>
</feature>
<keyword evidence="2" id="KW-0067">ATP-binding</keyword>
<dbReference type="AlphaFoldDB" id="A0A2G8JTU9"/>
<dbReference type="GO" id="GO:0004672">
    <property type="term" value="F:protein kinase activity"/>
    <property type="evidence" value="ECO:0007669"/>
    <property type="project" value="InterPro"/>
</dbReference>
<feature type="domain" description="Protein kinase" evidence="4">
    <location>
        <begin position="51"/>
        <end position="270"/>
    </location>
</feature>
<keyword evidence="5" id="KW-0675">Receptor</keyword>
<dbReference type="SUPFAM" id="SSF56112">
    <property type="entry name" value="Protein kinase-like (PK-like)"/>
    <property type="match status" value="1"/>
</dbReference>
<evidence type="ECO:0000313" key="6">
    <source>
        <dbReference type="Proteomes" id="UP000230750"/>
    </source>
</evidence>
<dbReference type="InterPro" id="IPR011009">
    <property type="entry name" value="Kinase-like_dom_sf"/>
</dbReference>
<dbReference type="InterPro" id="IPR050198">
    <property type="entry name" value="Non-receptor_tyrosine_kinases"/>
</dbReference>
<evidence type="ECO:0000259" key="4">
    <source>
        <dbReference type="PROSITE" id="PS50011"/>
    </source>
</evidence>
<dbReference type="PROSITE" id="PS50011">
    <property type="entry name" value="PROTEIN_KINASE_DOM"/>
    <property type="match status" value="1"/>
</dbReference>
<reference evidence="5 6" key="1">
    <citation type="journal article" date="2017" name="PLoS Biol.">
        <title>The sea cucumber genome provides insights into morphological evolution and visceral regeneration.</title>
        <authorList>
            <person name="Zhang X."/>
            <person name="Sun L."/>
            <person name="Yuan J."/>
            <person name="Sun Y."/>
            <person name="Gao Y."/>
            <person name="Zhang L."/>
            <person name="Li S."/>
            <person name="Dai H."/>
            <person name="Hamel J.F."/>
            <person name="Liu C."/>
            <person name="Yu Y."/>
            <person name="Liu S."/>
            <person name="Lin W."/>
            <person name="Guo K."/>
            <person name="Jin S."/>
            <person name="Xu P."/>
            <person name="Storey K.B."/>
            <person name="Huan P."/>
            <person name="Zhang T."/>
            <person name="Zhou Y."/>
            <person name="Zhang J."/>
            <person name="Lin C."/>
            <person name="Li X."/>
            <person name="Xing L."/>
            <person name="Huo D."/>
            <person name="Sun M."/>
            <person name="Wang L."/>
            <person name="Mercier A."/>
            <person name="Li F."/>
            <person name="Yang H."/>
            <person name="Xiang J."/>
        </authorList>
    </citation>
    <scope>NUCLEOTIDE SEQUENCE [LARGE SCALE GENOMIC DNA]</scope>
    <source>
        <strain evidence="5">Shaxun</strain>
        <tissue evidence="5">Muscle</tissue>
    </source>
</reference>
<sequence>MTDTTRGGSISRQSISHRTLPNIPVRPDLPKIPSDDNVSDGSNESENYYITTDESPKQRGVFGDKDICFIMNIKLDQWHSRWMGTIPANKGTKKCVVLTTVTDEAFRRKDIHWDEFVKRTLDLPVTKHLVKVEGIGILKAKLHLVQEHFACETLDSWLVKVFSQETFENTMYLSEVMGIIAGLLEGLNLIHSYGFLHPGLSSKKILRIEKGQCKLYDFCLSEDASKITTFRKTKMPYSLNHFPPEALHRNEYSQPSDVWAAAGVIWEVIT</sequence>
<evidence type="ECO:0000256" key="1">
    <source>
        <dbReference type="ARBA" id="ARBA00022741"/>
    </source>
</evidence>
<evidence type="ECO:0000256" key="2">
    <source>
        <dbReference type="ARBA" id="ARBA00022840"/>
    </source>
</evidence>
<dbReference type="PANTHER" id="PTHR24418">
    <property type="entry name" value="TYROSINE-PROTEIN KINASE"/>
    <property type="match status" value="1"/>
</dbReference>
<comment type="caution">
    <text evidence="5">The sequence shown here is derived from an EMBL/GenBank/DDBJ whole genome shotgun (WGS) entry which is preliminary data.</text>
</comment>
<evidence type="ECO:0000256" key="3">
    <source>
        <dbReference type="SAM" id="MobiDB-lite"/>
    </source>
</evidence>
<accession>A0A2G8JTU9</accession>
<feature type="non-terminal residue" evidence="5">
    <location>
        <position position="270"/>
    </location>
</feature>
<keyword evidence="6" id="KW-1185">Reference proteome</keyword>
<proteinExistence type="predicted"/>
<protein>
    <submittedName>
        <fullName evidence="5">Putative ephrin type-A receptor 5</fullName>
    </submittedName>
</protein>
<dbReference type="InterPro" id="IPR000719">
    <property type="entry name" value="Prot_kinase_dom"/>
</dbReference>
<dbReference type="GO" id="GO:0005524">
    <property type="term" value="F:ATP binding"/>
    <property type="evidence" value="ECO:0007669"/>
    <property type="project" value="UniProtKB-KW"/>
</dbReference>
<feature type="region of interest" description="Disordered" evidence="3">
    <location>
        <begin position="1"/>
        <end position="50"/>
    </location>
</feature>
<dbReference type="Proteomes" id="UP000230750">
    <property type="component" value="Unassembled WGS sequence"/>
</dbReference>
<keyword evidence="1" id="KW-0547">Nucleotide-binding</keyword>
<gene>
    <name evidence="5" type="ORF">BSL78_23975</name>
</gene>
<dbReference type="Gene3D" id="1.10.510.10">
    <property type="entry name" value="Transferase(Phosphotransferase) domain 1"/>
    <property type="match status" value="1"/>
</dbReference>
<organism evidence="5 6">
    <name type="scientific">Stichopus japonicus</name>
    <name type="common">Sea cucumber</name>
    <dbReference type="NCBI Taxonomy" id="307972"/>
    <lineage>
        <taxon>Eukaryota</taxon>
        <taxon>Metazoa</taxon>
        <taxon>Echinodermata</taxon>
        <taxon>Eleutherozoa</taxon>
        <taxon>Echinozoa</taxon>
        <taxon>Holothuroidea</taxon>
        <taxon>Aspidochirotacea</taxon>
        <taxon>Aspidochirotida</taxon>
        <taxon>Stichopodidae</taxon>
        <taxon>Apostichopus</taxon>
    </lineage>
</organism>
<evidence type="ECO:0000313" key="5">
    <source>
        <dbReference type="EMBL" id="PIK39184.1"/>
    </source>
</evidence>